<organism evidence="2 3">
    <name type="scientific">Agrobacterium tumefaciens str. Kerr 14</name>
    <dbReference type="NCBI Taxonomy" id="1183424"/>
    <lineage>
        <taxon>Bacteria</taxon>
        <taxon>Pseudomonadati</taxon>
        <taxon>Pseudomonadota</taxon>
        <taxon>Alphaproteobacteria</taxon>
        <taxon>Hyphomicrobiales</taxon>
        <taxon>Rhizobiaceae</taxon>
        <taxon>Rhizobium/Agrobacterium group</taxon>
        <taxon>Agrobacterium</taxon>
        <taxon>Agrobacterium tumefaciens complex</taxon>
    </lineage>
</organism>
<keyword evidence="1" id="KW-1133">Transmembrane helix</keyword>
<accession>A0A1S7PA83</accession>
<keyword evidence="1" id="KW-0472">Membrane</keyword>
<feature type="transmembrane region" description="Helical" evidence="1">
    <location>
        <begin position="43"/>
        <end position="64"/>
    </location>
</feature>
<feature type="transmembrane region" description="Helical" evidence="1">
    <location>
        <begin position="76"/>
        <end position="96"/>
    </location>
</feature>
<keyword evidence="1" id="KW-0812">Transmembrane</keyword>
<dbReference type="AlphaFoldDB" id="A0A1S7PA83"/>
<dbReference type="Proteomes" id="UP000191897">
    <property type="component" value="Unassembled WGS sequence"/>
</dbReference>
<sequence>MIPLLMIAVALIGATCVAAYALATYALPVMIAIAAARVAYSTGAGLIGAGIIGLIVGVASFRLLACLSVTLRSPTLRLAVALVFTIPAAIAGYALVYGVTREAIPSELWRQVFCMAGGVCTGMSALARLANHPSSGGG</sequence>
<dbReference type="EMBL" id="FBWC01000008">
    <property type="protein sequence ID" value="CUX18217.1"/>
    <property type="molecule type" value="Genomic_DNA"/>
</dbReference>
<proteinExistence type="predicted"/>
<evidence type="ECO:0000256" key="1">
    <source>
        <dbReference type="SAM" id="Phobius"/>
    </source>
</evidence>
<reference evidence="2 3" key="1">
    <citation type="submission" date="2016-01" db="EMBL/GenBank/DDBJ databases">
        <authorList>
            <person name="Oliw E.H."/>
        </authorList>
    </citation>
    <scope>NUCLEOTIDE SEQUENCE [LARGE SCALE GENOMIC DNA]</scope>
    <source>
        <strain evidence="2 3">Kerr 14</strain>
    </source>
</reference>
<name>A0A1S7PA83_AGRTU</name>
<dbReference type="RefSeq" id="WP_003523047.1">
    <property type="nucleotide sequence ID" value="NZ_LT009730.1"/>
</dbReference>
<gene>
    <name evidence="2" type="ORF">AGR4C_Cc160262</name>
</gene>
<protein>
    <submittedName>
        <fullName evidence="2">Uncharacterized protein</fullName>
    </submittedName>
</protein>
<evidence type="ECO:0000313" key="2">
    <source>
        <dbReference type="EMBL" id="CUX18217.1"/>
    </source>
</evidence>
<evidence type="ECO:0000313" key="3">
    <source>
        <dbReference type="Proteomes" id="UP000191897"/>
    </source>
</evidence>